<name>A0A830GPQ7_9EURY</name>
<keyword evidence="3" id="KW-1185">Reference proteome</keyword>
<evidence type="ECO:0000313" key="3">
    <source>
        <dbReference type="Proteomes" id="UP000605784"/>
    </source>
</evidence>
<keyword evidence="1" id="KW-0472">Membrane</keyword>
<dbReference type="InterPro" id="IPR055958">
    <property type="entry name" value="DUF7536"/>
</dbReference>
<gene>
    <name evidence="2" type="ORF">GCM10009030_32210</name>
</gene>
<keyword evidence="1" id="KW-0812">Transmembrane</keyword>
<evidence type="ECO:0000313" key="2">
    <source>
        <dbReference type="EMBL" id="GGO00001.1"/>
    </source>
</evidence>
<feature type="transmembrane region" description="Helical" evidence="1">
    <location>
        <begin position="60"/>
        <end position="80"/>
    </location>
</feature>
<reference evidence="2" key="2">
    <citation type="submission" date="2020-09" db="EMBL/GenBank/DDBJ databases">
        <authorList>
            <person name="Sun Q."/>
            <person name="Ohkuma M."/>
        </authorList>
    </citation>
    <scope>NUCLEOTIDE SEQUENCE</scope>
    <source>
        <strain evidence="2">JCM 17820</strain>
    </source>
</reference>
<accession>A0A830GPQ7</accession>
<sequence length="118" mass="12439">MLEARRRTVPGVRRVFRGRRARTDGDFCGQTVRASVSESEQQSGPAAMIAALNVPRNAKLGFGLAVLVTAAIVAVFVLPGTARPSVLYVALAFVLVVSLGGLLTTVFTIVSAVRLARS</sequence>
<feature type="transmembrane region" description="Helical" evidence="1">
    <location>
        <begin position="86"/>
        <end position="113"/>
    </location>
</feature>
<comment type="caution">
    <text evidence="2">The sequence shown here is derived from an EMBL/GenBank/DDBJ whole genome shotgun (WGS) entry which is preliminary data.</text>
</comment>
<proteinExistence type="predicted"/>
<dbReference type="AlphaFoldDB" id="A0A830GPQ7"/>
<organism evidence="2 3">
    <name type="scientific">Haloarcula pellucida</name>
    <dbReference type="NCBI Taxonomy" id="1427151"/>
    <lineage>
        <taxon>Archaea</taxon>
        <taxon>Methanobacteriati</taxon>
        <taxon>Methanobacteriota</taxon>
        <taxon>Stenosarchaea group</taxon>
        <taxon>Halobacteria</taxon>
        <taxon>Halobacteriales</taxon>
        <taxon>Haloarculaceae</taxon>
        <taxon>Haloarcula</taxon>
    </lineage>
</organism>
<dbReference type="Pfam" id="PF24380">
    <property type="entry name" value="DUF7536"/>
    <property type="match status" value="1"/>
</dbReference>
<dbReference type="EMBL" id="BMOU01000005">
    <property type="protein sequence ID" value="GGO00001.1"/>
    <property type="molecule type" value="Genomic_DNA"/>
</dbReference>
<evidence type="ECO:0000256" key="1">
    <source>
        <dbReference type="SAM" id="Phobius"/>
    </source>
</evidence>
<keyword evidence="1" id="KW-1133">Transmembrane helix</keyword>
<reference evidence="2" key="1">
    <citation type="journal article" date="2014" name="Int. J. Syst. Evol. Microbiol.">
        <title>Complete genome sequence of Corynebacterium casei LMG S-19264T (=DSM 44701T), isolated from a smear-ripened cheese.</title>
        <authorList>
            <consortium name="US DOE Joint Genome Institute (JGI-PGF)"/>
            <person name="Walter F."/>
            <person name="Albersmeier A."/>
            <person name="Kalinowski J."/>
            <person name="Ruckert C."/>
        </authorList>
    </citation>
    <scope>NUCLEOTIDE SEQUENCE</scope>
    <source>
        <strain evidence="2">JCM 17820</strain>
    </source>
</reference>
<protein>
    <submittedName>
        <fullName evidence="2">Uncharacterized protein</fullName>
    </submittedName>
</protein>
<dbReference type="Proteomes" id="UP000605784">
    <property type="component" value="Unassembled WGS sequence"/>
</dbReference>